<dbReference type="AlphaFoldDB" id="A0A182U8J9"/>
<feature type="region of interest" description="Disordered" evidence="1">
    <location>
        <begin position="155"/>
        <end position="201"/>
    </location>
</feature>
<dbReference type="VEuPathDB" id="VectorBase:AMEC015877"/>
<protein>
    <submittedName>
        <fullName evidence="2">Uncharacterized protein</fullName>
    </submittedName>
</protein>
<proteinExistence type="predicted"/>
<keyword evidence="3" id="KW-1185">Reference proteome</keyword>
<evidence type="ECO:0000313" key="3">
    <source>
        <dbReference type="Proteomes" id="UP000075902"/>
    </source>
</evidence>
<evidence type="ECO:0000256" key="1">
    <source>
        <dbReference type="SAM" id="MobiDB-lite"/>
    </source>
</evidence>
<organism evidence="2 3">
    <name type="scientific">Anopheles melas</name>
    <dbReference type="NCBI Taxonomy" id="34690"/>
    <lineage>
        <taxon>Eukaryota</taxon>
        <taxon>Metazoa</taxon>
        <taxon>Ecdysozoa</taxon>
        <taxon>Arthropoda</taxon>
        <taxon>Hexapoda</taxon>
        <taxon>Insecta</taxon>
        <taxon>Pterygota</taxon>
        <taxon>Neoptera</taxon>
        <taxon>Endopterygota</taxon>
        <taxon>Diptera</taxon>
        <taxon>Nematocera</taxon>
        <taxon>Culicoidea</taxon>
        <taxon>Culicidae</taxon>
        <taxon>Anophelinae</taxon>
        <taxon>Anopheles</taxon>
    </lineage>
</organism>
<feature type="region of interest" description="Disordered" evidence="1">
    <location>
        <begin position="1"/>
        <end position="32"/>
    </location>
</feature>
<reference evidence="3" key="1">
    <citation type="submission" date="2014-01" db="EMBL/GenBank/DDBJ databases">
        <title>The Genome Sequence of Anopheles melas CM1001059_A (V2).</title>
        <authorList>
            <consortium name="The Broad Institute Genomics Platform"/>
            <person name="Neafsey D.E."/>
            <person name="Besansky N."/>
            <person name="Howell P."/>
            <person name="Walton C."/>
            <person name="Young S.K."/>
            <person name="Zeng Q."/>
            <person name="Gargeya S."/>
            <person name="Fitzgerald M."/>
            <person name="Haas B."/>
            <person name="Abouelleil A."/>
            <person name="Allen A.W."/>
            <person name="Alvarado L."/>
            <person name="Arachchi H.M."/>
            <person name="Berlin A.M."/>
            <person name="Chapman S.B."/>
            <person name="Gainer-Dewar J."/>
            <person name="Goldberg J."/>
            <person name="Griggs A."/>
            <person name="Gujja S."/>
            <person name="Hansen M."/>
            <person name="Howarth C."/>
            <person name="Imamovic A."/>
            <person name="Ireland A."/>
            <person name="Larimer J."/>
            <person name="McCowan C."/>
            <person name="Murphy C."/>
            <person name="Pearson M."/>
            <person name="Poon T.W."/>
            <person name="Priest M."/>
            <person name="Roberts A."/>
            <person name="Saif S."/>
            <person name="Shea T."/>
            <person name="Sisk P."/>
            <person name="Sykes S."/>
            <person name="Wortman J."/>
            <person name="Nusbaum C."/>
            <person name="Birren B."/>
        </authorList>
    </citation>
    <scope>NUCLEOTIDE SEQUENCE [LARGE SCALE GENOMIC DNA]</scope>
    <source>
        <strain evidence="3">CM1001059</strain>
    </source>
</reference>
<name>A0A182U8J9_9DIPT</name>
<reference evidence="2" key="2">
    <citation type="submission" date="2020-05" db="UniProtKB">
        <authorList>
            <consortium name="EnsemblMetazoa"/>
        </authorList>
    </citation>
    <scope>IDENTIFICATION</scope>
    <source>
        <strain evidence="2">CM1001059</strain>
    </source>
</reference>
<evidence type="ECO:0000313" key="2">
    <source>
        <dbReference type="EnsemblMetazoa" id="AMEC015877-PA"/>
    </source>
</evidence>
<sequence>MEARAEQDASRKVVEPQQQLGEMSGISRRRRVSVVEDAEKDEVASQSASLSRGLEVKKKRLEILRRIFEVEKAQKELELQLCELVPEEEISDHHSRISEYAEKTEIWMRETDHVGTTATVYRNGDDCLGCSTPTPVGIGPATVSATAATAAAVSPQRSEGAIAKADRSHQSSTPASASIPPDYDRTMAVDQAAAMEHEYAQ</sequence>
<feature type="compositionally biased region" description="Basic and acidic residues" evidence="1">
    <location>
        <begin position="1"/>
        <end position="14"/>
    </location>
</feature>
<dbReference type="EnsemblMetazoa" id="AMEC015877-RA">
    <property type="protein sequence ID" value="AMEC015877-PA"/>
    <property type="gene ID" value="AMEC015877"/>
</dbReference>
<accession>A0A182U8J9</accession>
<dbReference type="Proteomes" id="UP000075902">
    <property type="component" value="Unassembled WGS sequence"/>
</dbReference>